<dbReference type="OrthoDB" id="3271126at2759"/>
<dbReference type="Gene3D" id="1.20.1280.50">
    <property type="match status" value="1"/>
</dbReference>
<dbReference type="Proteomes" id="UP000076798">
    <property type="component" value="Unassembled WGS sequence"/>
</dbReference>
<gene>
    <name evidence="2" type="ORF">SISSUDRAFT_1066550</name>
</gene>
<evidence type="ECO:0000313" key="2">
    <source>
        <dbReference type="EMBL" id="KZT32930.1"/>
    </source>
</evidence>
<accession>A0A165Y6I4</accession>
<keyword evidence="3" id="KW-1185">Reference proteome</keyword>
<organism evidence="2 3">
    <name type="scientific">Sistotremastrum suecicum HHB10207 ss-3</name>
    <dbReference type="NCBI Taxonomy" id="1314776"/>
    <lineage>
        <taxon>Eukaryota</taxon>
        <taxon>Fungi</taxon>
        <taxon>Dikarya</taxon>
        <taxon>Basidiomycota</taxon>
        <taxon>Agaricomycotina</taxon>
        <taxon>Agaricomycetes</taxon>
        <taxon>Sistotremastrales</taxon>
        <taxon>Sistotremastraceae</taxon>
        <taxon>Sistotremastrum</taxon>
    </lineage>
</organism>
<dbReference type="EMBL" id="KV428282">
    <property type="protein sequence ID" value="KZT32930.1"/>
    <property type="molecule type" value="Genomic_DNA"/>
</dbReference>
<dbReference type="InterPro" id="IPR001810">
    <property type="entry name" value="F-box_dom"/>
</dbReference>
<evidence type="ECO:0000259" key="1">
    <source>
        <dbReference type="Pfam" id="PF12937"/>
    </source>
</evidence>
<protein>
    <recommendedName>
        <fullName evidence="1">F-box domain-containing protein</fullName>
    </recommendedName>
</protein>
<evidence type="ECO:0000313" key="3">
    <source>
        <dbReference type="Proteomes" id="UP000076798"/>
    </source>
</evidence>
<dbReference type="AlphaFoldDB" id="A0A165Y6I4"/>
<feature type="domain" description="F-box" evidence="1">
    <location>
        <begin position="66"/>
        <end position="124"/>
    </location>
</feature>
<name>A0A165Y6I4_9AGAM</name>
<dbReference type="Pfam" id="PF12937">
    <property type="entry name" value="F-box-like"/>
    <property type="match status" value="1"/>
</dbReference>
<reference evidence="2 3" key="1">
    <citation type="journal article" date="2016" name="Mol. Biol. Evol.">
        <title>Comparative Genomics of Early-Diverging Mushroom-Forming Fungi Provides Insights into the Origins of Lignocellulose Decay Capabilities.</title>
        <authorList>
            <person name="Nagy L.G."/>
            <person name="Riley R."/>
            <person name="Tritt A."/>
            <person name="Adam C."/>
            <person name="Daum C."/>
            <person name="Floudas D."/>
            <person name="Sun H."/>
            <person name="Yadav J.S."/>
            <person name="Pangilinan J."/>
            <person name="Larsson K.H."/>
            <person name="Matsuura K."/>
            <person name="Barry K."/>
            <person name="Labutti K."/>
            <person name="Kuo R."/>
            <person name="Ohm R.A."/>
            <person name="Bhattacharya S.S."/>
            <person name="Shirouzu T."/>
            <person name="Yoshinaga Y."/>
            <person name="Martin F.M."/>
            <person name="Grigoriev I.V."/>
            <person name="Hibbett D.S."/>
        </authorList>
    </citation>
    <scope>NUCLEOTIDE SEQUENCE [LARGE SCALE GENOMIC DNA]</scope>
    <source>
        <strain evidence="2 3">HHB10207 ss-3</strain>
    </source>
</reference>
<sequence>MAGAETTFQKFDPHRSLCQIADAQQGSPGSSAIPLSDIYVIFNEDLLNVQQALIRVKMMHNLSIPIGRLPDELILEVFKFGITRRSPKSGDEDWKYNLHPAYFTCSRWRRIAINAPSLWSTIVLPSPDPFFRLLASRAIPPSPTTQVSTKPLLRVFINMASTSRTRTVPLLAEHLLQIASRISYLWINWCEDDYIWESEILRVPELSEFFGSITWEDAWHQCAVVAEDEVLRRRHHLSKVHCDGTPATNLLSLELEWSYVPLEMLIDILAEFPLIENIVIIDHESEDHQTISPPRPVISLKNLKKMSIGLYDVEGMNAFLAQLIIPRSANLSLGVLHSSPAPPPSDPDPDVTGPFERFLSPWLASAERLMIFPDHKRDGLLFRLFPKTSSLTFDLVSNGPDSVIKDGIVRVGYLADDHTSTPLTSLSLPVIASYSTNLISLSIDSFELPSLPSLRRALSSWKLLTCLKVTIQEPEIEKVLSALENKPVSVRSPQDEGRNGVRDEIICPRLERLDCSGTIIDMARMKQFLSFRKDKGVKMREVIVTRGFTQVGHLTESSVVRLGVFGTWDRIDISEIFGLQDMVEGLIQVNPVDQPHYVKSRPRDGWR</sequence>
<proteinExistence type="predicted"/>